<keyword evidence="7 9" id="KW-0472">Membrane</keyword>
<sequence>MTLAMTSNLQVGILIMLMWVIVARVGYVLVNIWLGGPTFLSRRGIRTLVVMGSGGHTGEMLKLMQGLDTSNYHPLVYVVANTDKLSRDRLHELDRARENTGDSSEKGVEASEIRDGSTDKTSSSLTREGSGYALRNRRAAKKNCEVDPNSSSIGAFQEKKQFTDSKTDSIKSIIESIPRSREVGQSYVTSVFTTIFATLYAVKVVLKHRPDLVLVNGPGSCIPVCLSALLFRILGVCHGRITFVESLCRVRSLSLTGKILYWIADDFIVQWPQLKEKYPRSKYLGRLV</sequence>
<dbReference type="EMBL" id="IACF01004930">
    <property type="protein sequence ID" value="LAB70517.1"/>
    <property type="molecule type" value="mRNA"/>
</dbReference>
<evidence type="ECO:0000256" key="1">
    <source>
        <dbReference type="ARBA" id="ARBA00004389"/>
    </source>
</evidence>
<evidence type="ECO:0000256" key="2">
    <source>
        <dbReference type="ARBA" id="ARBA00009731"/>
    </source>
</evidence>
<evidence type="ECO:0000256" key="9">
    <source>
        <dbReference type="SAM" id="Phobius"/>
    </source>
</evidence>
<evidence type="ECO:0000313" key="10">
    <source>
        <dbReference type="EMBL" id="LAB70517.1"/>
    </source>
</evidence>
<dbReference type="Gene3D" id="3.40.50.2000">
    <property type="entry name" value="Glycogen Phosphorylase B"/>
    <property type="match status" value="1"/>
</dbReference>
<evidence type="ECO:0000256" key="3">
    <source>
        <dbReference type="ARBA" id="ARBA00017467"/>
    </source>
</evidence>
<feature type="compositionally biased region" description="Basic and acidic residues" evidence="8">
    <location>
        <begin position="94"/>
        <end position="118"/>
    </location>
</feature>
<evidence type="ECO:0000256" key="5">
    <source>
        <dbReference type="ARBA" id="ARBA00022824"/>
    </source>
</evidence>
<name>A0A2P2I913_9CRUS</name>
<dbReference type="InterPro" id="IPR013969">
    <property type="entry name" value="Oligosacch_biosynth_Alg14"/>
</dbReference>
<keyword evidence="5" id="KW-0256">Endoplasmic reticulum</keyword>
<dbReference type="PANTHER" id="PTHR12154:SF4">
    <property type="entry name" value="UDP-N-ACETYLGLUCOSAMINE TRANSFERASE SUBUNIT ALG14 HOMOLOG"/>
    <property type="match status" value="1"/>
</dbReference>
<evidence type="ECO:0000256" key="8">
    <source>
        <dbReference type="SAM" id="MobiDB-lite"/>
    </source>
</evidence>
<dbReference type="GO" id="GO:0006488">
    <property type="term" value="P:dolichol-linked oligosaccharide biosynthetic process"/>
    <property type="evidence" value="ECO:0007669"/>
    <property type="project" value="InterPro"/>
</dbReference>
<dbReference type="PANTHER" id="PTHR12154">
    <property type="entry name" value="GLYCOSYL TRANSFERASE-RELATED"/>
    <property type="match status" value="1"/>
</dbReference>
<reference evidence="10" key="1">
    <citation type="journal article" date="2018" name="Biosci. Biotechnol. Biochem.">
        <title>Polysaccharide hydrolase of the hadal zone amphipods Hirondellea gigas.</title>
        <authorList>
            <person name="Kobayashi H."/>
            <person name="Nagahama T."/>
            <person name="Arai W."/>
            <person name="Sasagawa Y."/>
            <person name="Umeda M."/>
            <person name="Hayashi T."/>
            <person name="Nikaido I."/>
            <person name="Watanabe H."/>
            <person name="Oguri K."/>
            <person name="Kitazato H."/>
            <person name="Fujioka K."/>
            <person name="Kido Y."/>
            <person name="Takami H."/>
        </authorList>
    </citation>
    <scope>NUCLEOTIDE SEQUENCE</scope>
    <source>
        <tissue evidence="10">Whole body</tissue>
    </source>
</reference>
<organism evidence="10">
    <name type="scientific">Hirondellea gigas</name>
    <dbReference type="NCBI Taxonomy" id="1518452"/>
    <lineage>
        <taxon>Eukaryota</taxon>
        <taxon>Metazoa</taxon>
        <taxon>Ecdysozoa</taxon>
        <taxon>Arthropoda</taxon>
        <taxon>Crustacea</taxon>
        <taxon>Multicrustacea</taxon>
        <taxon>Malacostraca</taxon>
        <taxon>Eumalacostraca</taxon>
        <taxon>Peracarida</taxon>
        <taxon>Amphipoda</taxon>
        <taxon>Amphilochidea</taxon>
        <taxon>Lysianassida</taxon>
        <taxon>Lysianassidira</taxon>
        <taxon>Lysianassoidea</taxon>
        <taxon>Lysianassidae</taxon>
        <taxon>Hirondellea</taxon>
    </lineage>
</organism>
<dbReference type="GO" id="GO:0043541">
    <property type="term" value="C:UDP-N-acetylglucosamine transferase complex"/>
    <property type="evidence" value="ECO:0007669"/>
    <property type="project" value="TreeGrafter"/>
</dbReference>
<keyword evidence="4 9" id="KW-0812">Transmembrane</keyword>
<comment type="subcellular location">
    <subcellularLocation>
        <location evidence="1">Endoplasmic reticulum membrane</location>
        <topology evidence="1">Single-pass membrane protein</topology>
    </subcellularLocation>
</comment>
<proteinExistence type="evidence at transcript level"/>
<protein>
    <recommendedName>
        <fullName evidence="3">UDP-N-acetylglucosamine transferase subunit ALG14</fullName>
    </recommendedName>
</protein>
<feature type="transmembrane region" description="Helical" evidence="9">
    <location>
        <begin position="12"/>
        <end position="34"/>
    </location>
</feature>
<keyword evidence="10" id="KW-0808">Transferase</keyword>
<dbReference type="GO" id="GO:0004577">
    <property type="term" value="F:N-acetylglucosaminyldiphosphodolichol N-acetylglucosaminyltransferase activity"/>
    <property type="evidence" value="ECO:0007669"/>
    <property type="project" value="TreeGrafter"/>
</dbReference>
<dbReference type="Pfam" id="PF08660">
    <property type="entry name" value="Alg14"/>
    <property type="match status" value="2"/>
</dbReference>
<keyword evidence="6 9" id="KW-1133">Transmembrane helix</keyword>
<dbReference type="AlphaFoldDB" id="A0A2P2I913"/>
<comment type="similarity">
    <text evidence="2">Belongs to the ALG14 family.</text>
</comment>
<feature type="region of interest" description="Disordered" evidence="8">
    <location>
        <begin position="94"/>
        <end position="132"/>
    </location>
</feature>
<accession>A0A2P2I913</accession>
<evidence type="ECO:0000256" key="7">
    <source>
        <dbReference type="ARBA" id="ARBA00023136"/>
    </source>
</evidence>
<evidence type="ECO:0000256" key="4">
    <source>
        <dbReference type="ARBA" id="ARBA00022692"/>
    </source>
</evidence>
<evidence type="ECO:0000256" key="6">
    <source>
        <dbReference type="ARBA" id="ARBA00022989"/>
    </source>
</evidence>